<evidence type="ECO:0000313" key="2">
    <source>
        <dbReference type="EMBL" id="KAF2173354.1"/>
    </source>
</evidence>
<evidence type="ECO:0000256" key="1">
    <source>
        <dbReference type="SAM" id="Phobius"/>
    </source>
</evidence>
<keyword evidence="1" id="KW-1133">Transmembrane helix</keyword>
<keyword evidence="1" id="KW-0812">Transmembrane</keyword>
<dbReference type="AlphaFoldDB" id="A0A6A6D1P6"/>
<dbReference type="GeneID" id="54556546"/>
<dbReference type="EMBL" id="ML993579">
    <property type="protein sequence ID" value="KAF2173354.1"/>
    <property type="molecule type" value="Genomic_DNA"/>
</dbReference>
<dbReference type="Proteomes" id="UP000799537">
    <property type="component" value="Unassembled WGS sequence"/>
</dbReference>
<evidence type="ECO:0000313" key="3">
    <source>
        <dbReference type="Proteomes" id="UP000799537"/>
    </source>
</evidence>
<name>A0A6A6D1P6_ZASCE</name>
<gene>
    <name evidence="2" type="ORF">M409DRAFT_15639</name>
</gene>
<organism evidence="2 3">
    <name type="scientific">Zasmidium cellare ATCC 36951</name>
    <dbReference type="NCBI Taxonomy" id="1080233"/>
    <lineage>
        <taxon>Eukaryota</taxon>
        <taxon>Fungi</taxon>
        <taxon>Dikarya</taxon>
        <taxon>Ascomycota</taxon>
        <taxon>Pezizomycotina</taxon>
        <taxon>Dothideomycetes</taxon>
        <taxon>Dothideomycetidae</taxon>
        <taxon>Mycosphaerellales</taxon>
        <taxon>Mycosphaerellaceae</taxon>
        <taxon>Zasmidium</taxon>
    </lineage>
</organism>
<proteinExistence type="predicted"/>
<reference evidence="2" key="1">
    <citation type="journal article" date="2020" name="Stud. Mycol.">
        <title>101 Dothideomycetes genomes: a test case for predicting lifestyles and emergence of pathogens.</title>
        <authorList>
            <person name="Haridas S."/>
            <person name="Albert R."/>
            <person name="Binder M."/>
            <person name="Bloem J."/>
            <person name="Labutti K."/>
            <person name="Salamov A."/>
            <person name="Andreopoulos B."/>
            <person name="Baker S."/>
            <person name="Barry K."/>
            <person name="Bills G."/>
            <person name="Bluhm B."/>
            <person name="Cannon C."/>
            <person name="Castanera R."/>
            <person name="Culley D."/>
            <person name="Daum C."/>
            <person name="Ezra D."/>
            <person name="Gonzalez J."/>
            <person name="Henrissat B."/>
            <person name="Kuo A."/>
            <person name="Liang C."/>
            <person name="Lipzen A."/>
            <person name="Lutzoni F."/>
            <person name="Magnuson J."/>
            <person name="Mondo S."/>
            <person name="Nolan M."/>
            <person name="Ohm R."/>
            <person name="Pangilinan J."/>
            <person name="Park H.-J."/>
            <person name="Ramirez L."/>
            <person name="Alfaro M."/>
            <person name="Sun H."/>
            <person name="Tritt A."/>
            <person name="Yoshinaga Y."/>
            <person name="Zwiers L.-H."/>
            <person name="Turgeon B."/>
            <person name="Goodwin S."/>
            <person name="Spatafora J."/>
            <person name="Crous P."/>
            <person name="Grigoriev I."/>
        </authorList>
    </citation>
    <scope>NUCLEOTIDE SEQUENCE</scope>
    <source>
        <strain evidence="2">ATCC 36951</strain>
    </source>
</reference>
<dbReference type="RefSeq" id="XP_033674243.1">
    <property type="nucleotide sequence ID" value="XM_033803274.1"/>
</dbReference>
<sequence length="136" mass="14703">MEQNTLTQVVFGIIATITSIIAIAVAIAYRHRRGSVPHHSSTSLLPPCTHRRAETRAGLKAVVTSFCATSSALVLRLNSIFNVPSPTYIELSAIPDEPSDDPTPSIAALNGLPRGTRHMRTMSLPMLPVYNKPSQD</sequence>
<feature type="transmembrane region" description="Helical" evidence="1">
    <location>
        <begin position="6"/>
        <end position="29"/>
    </location>
</feature>
<keyword evidence="3" id="KW-1185">Reference proteome</keyword>
<protein>
    <submittedName>
        <fullName evidence="2">Uncharacterized protein</fullName>
    </submittedName>
</protein>
<keyword evidence="1" id="KW-0472">Membrane</keyword>
<accession>A0A6A6D1P6</accession>